<protein>
    <submittedName>
        <fullName evidence="1">Uncharacterized protein</fullName>
    </submittedName>
</protein>
<gene>
    <name evidence="1" type="ORF">H9Q10_04660</name>
</gene>
<dbReference type="RefSeq" id="WP_197902868.1">
    <property type="nucleotide sequence ID" value="NZ_JACSGR010000003.1"/>
</dbReference>
<dbReference type="EMBL" id="JACSGR010000003">
    <property type="protein sequence ID" value="MBH5328958.1"/>
    <property type="molecule type" value="Genomic_DNA"/>
</dbReference>
<sequence length="71" mass="7863">MGDIFQVAASTTPRLPEIARAFRPSPYPAESFYRIKGNMQAADLNHEKAAAECSWQEFGLIHSALVEILAK</sequence>
<evidence type="ECO:0000313" key="1">
    <source>
        <dbReference type="EMBL" id="MBH5328958.1"/>
    </source>
</evidence>
<proteinExistence type="predicted"/>
<organism evidence="1 2">
    <name type="scientific">Eikenella glucosivorans</name>
    <dbReference type="NCBI Taxonomy" id="2766967"/>
    <lineage>
        <taxon>Bacteria</taxon>
        <taxon>Pseudomonadati</taxon>
        <taxon>Pseudomonadota</taxon>
        <taxon>Betaproteobacteria</taxon>
        <taxon>Neisseriales</taxon>
        <taxon>Neisseriaceae</taxon>
        <taxon>Eikenella</taxon>
    </lineage>
</organism>
<evidence type="ECO:0000313" key="2">
    <source>
        <dbReference type="Proteomes" id="UP000768471"/>
    </source>
</evidence>
<name>A0ABS0N9H6_9NEIS</name>
<keyword evidence="2" id="KW-1185">Reference proteome</keyword>
<comment type="caution">
    <text evidence="1">The sequence shown here is derived from an EMBL/GenBank/DDBJ whole genome shotgun (WGS) entry which is preliminary data.</text>
</comment>
<dbReference type="Proteomes" id="UP000768471">
    <property type="component" value="Unassembled WGS sequence"/>
</dbReference>
<accession>A0ABS0N9H6</accession>
<reference evidence="1 2" key="1">
    <citation type="submission" date="2020-09" db="EMBL/GenBank/DDBJ databases">
        <title>Eikenella S3660 sp. nov., isolated from a throat swab.</title>
        <authorList>
            <person name="Buhl M."/>
        </authorList>
    </citation>
    <scope>NUCLEOTIDE SEQUENCE [LARGE SCALE GENOMIC DNA]</scope>
    <source>
        <strain evidence="1 2">S3360</strain>
    </source>
</reference>